<reference evidence="3" key="1">
    <citation type="journal article" date="2019" name="Int. J. Syst. Evol. Microbiol.">
        <title>The Global Catalogue of Microorganisms (GCM) 10K type strain sequencing project: providing services to taxonomists for standard genome sequencing and annotation.</title>
        <authorList>
            <consortium name="The Broad Institute Genomics Platform"/>
            <consortium name="The Broad Institute Genome Sequencing Center for Infectious Disease"/>
            <person name="Wu L."/>
            <person name="Ma J."/>
        </authorList>
    </citation>
    <scope>NUCLEOTIDE SEQUENCE [LARGE SCALE GENOMIC DNA]</scope>
    <source>
        <strain evidence="3">CGMCC 1.19062</strain>
    </source>
</reference>
<evidence type="ECO:0000313" key="2">
    <source>
        <dbReference type="EMBL" id="MFD2263754.1"/>
    </source>
</evidence>
<dbReference type="InterPro" id="IPR032710">
    <property type="entry name" value="NTF2-like_dom_sf"/>
</dbReference>
<organism evidence="2 3">
    <name type="scientific">Lacibacterium aquatile</name>
    <dbReference type="NCBI Taxonomy" id="1168082"/>
    <lineage>
        <taxon>Bacteria</taxon>
        <taxon>Pseudomonadati</taxon>
        <taxon>Pseudomonadota</taxon>
        <taxon>Alphaproteobacteria</taxon>
        <taxon>Rhodospirillales</taxon>
        <taxon>Rhodospirillaceae</taxon>
    </lineage>
</organism>
<accession>A0ABW5DTH9</accession>
<dbReference type="SUPFAM" id="SSF54427">
    <property type="entry name" value="NTF2-like"/>
    <property type="match status" value="1"/>
</dbReference>
<gene>
    <name evidence="2" type="ORF">ACFSM5_12710</name>
</gene>
<feature type="domain" description="DUF4440" evidence="1">
    <location>
        <begin position="10"/>
        <end position="114"/>
    </location>
</feature>
<protein>
    <submittedName>
        <fullName evidence="2">Nuclear transport factor 2 family protein</fullName>
    </submittedName>
</protein>
<comment type="caution">
    <text evidence="2">The sequence shown here is derived from an EMBL/GenBank/DDBJ whole genome shotgun (WGS) entry which is preliminary data.</text>
</comment>
<dbReference type="RefSeq" id="WP_379876800.1">
    <property type="nucleotide sequence ID" value="NZ_JBHUIP010000012.1"/>
</dbReference>
<evidence type="ECO:0000259" key="1">
    <source>
        <dbReference type="Pfam" id="PF14534"/>
    </source>
</evidence>
<dbReference type="Proteomes" id="UP001597295">
    <property type="component" value="Unassembled WGS sequence"/>
</dbReference>
<keyword evidence="3" id="KW-1185">Reference proteome</keyword>
<dbReference type="InterPro" id="IPR027843">
    <property type="entry name" value="DUF4440"/>
</dbReference>
<dbReference type="Gene3D" id="3.10.450.50">
    <property type="match status" value="1"/>
</dbReference>
<proteinExistence type="predicted"/>
<dbReference type="Pfam" id="PF14534">
    <property type="entry name" value="DUF4440"/>
    <property type="match status" value="1"/>
</dbReference>
<sequence>MSDDLALVTDLNSRFIAAVAAGDRDALESFFAPNFTFMAGETGEVWDIERFFATVCVPGSYDYLTFDQLYIRIDGDCATVSARTKSRRTIDGVKTEVEARFVDNYARLNGQWRCVFAGLWRL</sequence>
<evidence type="ECO:0000313" key="3">
    <source>
        <dbReference type="Proteomes" id="UP001597295"/>
    </source>
</evidence>
<dbReference type="EMBL" id="JBHUIP010000012">
    <property type="protein sequence ID" value="MFD2263754.1"/>
    <property type="molecule type" value="Genomic_DNA"/>
</dbReference>
<name>A0ABW5DTH9_9PROT</name>